<accession>A0A9P6D363</accession>
<comment type="caution">
    <text evidence="2">The sequence shown here is derived from an EMBL/GenBank/DDBJ whole genome shotgun (WGS) entry which is preliminary data.</text>
</comment>
<dbReference type="EMBL" id="MU155174">
    <property type="protein sequence ID" value="KAF9481795.1"/>
    <property type="molecule type" value="Genomic_DNA"/>
</dbReference>
<feature type="transmembrane region" description="Helical" evidence="1">
    <location>
        <begin position="6"/>
        <end position="25"/>
    </location>
</feature>
<reference evidence="2" key="1">
    <citation type="submission" date="2020-11" db="EMBL/GenBank/DDBJ databases">
        <authorList>
            <consortium name="DOE Joint Genome Institute"/>
            <person name="Ahrendt S."/>
            <person name="Riley R."/>
            <person name="Andreopoulos W."/>
            <person name="Labutti K."/>
            <person name="Pangilinan J."/>
            <person name="Ruiz-Duenas F.J."/>
            <person name="Barrasa J.M."/>
            <person name="Sanchez-Garcia M."/>
            <person name="Camarero S."/>
            <person name="Miyauchi S."/>
            <person name="Serrano A."/>
            <person name="Linde D."/>
            <person name="Babiker R."/>
            <person name="Drula E."/>
            <person name="Ayuso-Fernandez I."/>
            <person name="Pacheco R."/>
            <person name="Padilla G."/>
            <person name="Ferreira P."/>
            <person name="Barriuso J."/>
            <person name="Kellner H."/>
            <person name="Castanera R."/>
            <person name="Alfaro M."/>
            <person name="Ramirez L."/>
            <person name="Pisabarro A.G."/>
            <person name="Kuo A."/>
            <person name="Tritt A."/>
            <person name="Lipzen A."/>
            <person name="He G."/>
            <person name="Yan M."/>
            <person name="Ng V."/>
            <person name="Cullen D."/>
            <person name="Martin F."/>
            <person name="Rosso M.-N."/>
            <person name="Henrissat B."/>
            <person name="Hibbett D."/>
            <person name="Martinez A.T."/>
            <person name="Grigoriev I.V."/>
        </authorList>
    </citation>
    <scope>NUCLEOTIDE SEQUENCE</scope>
    <source>
        <strain evidence="2">CIRM-BRFM 674</strain>
    </source>
</reference>
<keyword evidence="1" id="KW-0812">Transmembrane</keyword>
<dbReference type="Proteomes" id="UP000807469">
    <property type="component" value="Unassembled WGS sequence"/>
</dbReference>
<gene>
    <name evidence="2" type="ORF">BDN70DRAFT_507957</name>
</gene>
<protein>
    <submittedName>
        <fullName evidence="2">Uncharacterized protein</fullName>
    </submittedName>
</protein>
<evidence type="ECO:0000313" key="3">
    <source>
        <dbReference type="Proteomes" id="UP000807469"/>
    </source>
</evidence>
<keyword evidence="1" id="KW-0472">Membrane</keyword>
<proteinExistence type="predicted"/>
<evidence type="ECO:0000313" key="2">
    <source>
        <dbReference type="EMBL" id="KAF9481795.1"/>
    </source>
</evidence>
<evidence type="ECO:0000256" key="1">
    <source>
        <dbReference type="SAM" id="Phobius"/>
    </source>
</evidence>
<dbReference type="AlphaFoldDB" id="A0A9P6D363"/>
<keyword evidence="1" id="KW-1133">Transmembrane helix</keyword>
<organism evidence="2 3">
    <name type="scientific">Pholiota conissans</name>
    <dbReference type="NCBI Taxonomy" id="109636"/>
    <lineage>
        <taxon>Eukaryota</taxon>
        <taxon>Fungi</taxon>
        <taxon>Dikarya</taxon>
        <taxon>Basidiomycota</taxon>
        <taxon>Agaricomycotina</taxon>
        <taxon>Agaricomycetes</taxon>
        <taxon>Agaricomycetidae</taxon>
        <taxon>Agaricales</taxon>
        <taxon>Agaricineae</taxon>
        <taxon>Strophariaceae</taxon>
        <taxon>Pholiota</taxon>
    </lineage>
</organism>
<keyword evidence="3" id="KW-1185">Reference proteome</keyword>
<sequence>MPSRTAILIFSYVLLMFQNCLYLFFIRALCMRVQLLIVFSDTIGFKPKFIRSIDSPQRTRALPIHQISLSRFLHATSIAYREPNKTLLKPFPPWFKSSIPQRVRPPSAPRINTRPSASRSSARDVLCSFNKLPYASRSNDPECALHITILMTLFKSF</sequence>
<name>A0A9P6D363_9AGAR</name>